<dbReference type="EMBL" id="JAFREP010000038">
    <property type="protein sequence ID" value="MBO1322524.1"/>
    <property type="molecule type" value="Genomic_DNA"/>
</dbReference>
<gene>
    <name evidence="1" type="ORF">J3U88_28885</name>
</gene>
<dbReference type="Gene3D" id="1.25.40.10">
    <property type="entry name" value="Tetratricopeptide repeat domain"/>
    <property type="match status" value="1"/>
</dbReference>
<dbReference type="Proteomes" id="UP000664417">
    <property type="component" value="Unassembled WGS sequence"/>
</dbReference>
<evidence type="ECO:0008006" key="3">
    <source>
        <dbReference type="Google" id="ProtNLM"/>
    </source>
</evidence>
<evidence type="ECO:0000313" key="1">
    <source>
        <dbReference type="EMBL" id="MBO1322524.1"/>
    </source>
</evidence>
<dbReference type="RefSeq" id="WP_207862496.1">
    <property type="nucleotide sequence ID" value="NZ_JAFREP010000038.1"/>
</dbReference>
<reference evidence="1" key="1">
    <citation type="submission" date="2021-03" db="EMBL/GenBank/DDBJ databases">
        <authorList>
            <person name="Wang G."/>
        </authorList>
    </citation>
    <scope>NUCLEOTIDE SEQUENCE</scope>
    <source>
        <strain evidence="1">KCTC 12899</strain>
    </source>
</reference>
<comment type="caution">
    <text evidence="1">The sequence shown here is derived from an EMBL/GenBank/DDBJ whole genome shotgun (WGS) entry which is preliminary data.</text>
</comment>
<dbReference type="AlphaFoldDB" id="A0A8J7QE55"/>
<proteinExistence type="predicted"/>
<organism evidence="1 2">
    <name type="scientific">Acanthopleuribacter pedis</name>
    <dbReference type="NCBI Taxonomy" id="442870"/>
    <lineage>
        <taxon>Bacteria</taxon>
        <taxon>Pseudomonadati</taxon>
        <taxon>Acidobacteriota</taxon>
        <taxon>Holophagae</taxon>
        <taxon>Acanthopleuribacterales</taxon>
        <taxon>Acanthopleuribacteraceae</taxon>
        <taxon>Acanthopleuribacter</taxon>
    </lineage>
</organism>
<dbReference type="InterPro" id="IPR011990">
    <property type="entry name" value="TPR-like_helical_dom_sf"/>
</dbReference>
<keyword evidence="2" id="KW-1185">Reference proteome</keyword>
<evidence type="ECO:0000313" key="2">
    <source>
        <dbReference type="Proteomes" id="UP000664417"/>
    </source>
</evidence>
<protein>
    <recommendedName>
        <fullName evidence="3">Tetratricopeptide repeat protein</fullName>
    </recommendedName>
</protein>
<name>A0A8J7QE55_9BACT</name>
<dbReference type="SUPFAM" id="SSF48452">
    <property type="entry name" value="TPR-like"/>
    <property type="match status" value="1"/>
</dbReference>
<sequence>MLKLFDALRTELAAFVEGAQHRALLLASSDNDIAFPLKVLREVEEGAPADVFMMYCDNFQEPSAYADVVMERLREEHQIAVEWQVADGRDPLPDLPESLFDNARAPQDRLVEAVHVVHGWFPPEGDHRLVWIAAPMETARGEAWPQFCEQLYRALDGNPWLRLIFRMPANLPKLIEKGKAPAWMSHNDVKLTGCDFGPKAMEESLAEQAEDPELDEDQRMNALMMLAVRDTGFNRRRDAEAKYAELLEYGQRKEDPSIKGMALMGLGDLYKRNNELNEAATWYECAVPETVASKQTMPMYLNVKGLADTYFLQRRFPEAEEAYLQAARLAQANQDTESFARMINGHAKARAKQKNWAGAVDRWDSAAIICRDYDHDDLLKEILPSLRKGYEKLNMNDHAKAIAAELTQLKTKGGVV</sequence>
<accession>A0A8J7QE55</accession>